<feature type="region of interest" description="Disordered" evidence="1">
    <location>
        <begin position="133"/>
        <end position="164"/>
    </location>
</feature>
<evidence type="ECO:0000313" key="4">
    <source>
        <dbReference type="Proteomes" id="UP000248857"/>
    </source>
</evidence>
<dbReference type="RefSeq" id="WP_110984731.1">
    <property type="nucleotide sequence ID" value="NZ_CAWNWM010000002.1"/>
</dbReference>
<dbReference type="InterPro" id="IPR052534">
    <property type="entry name" value="Extracell_DNA_Util/SecSys_Comp"/>
</dbReference>
<name>A0A2W1K3M3_9CYAN</name>
<dbReference type="PANTHER" id="PTHR40278:SF1">
    <property type="entry name" value="DNA UTILIZATION PROTEIN HOFN"/>
    <property type="match status" value="1"/>
</dbReference>
<reference evidence="3 4" key="1">
    <citation type="journal article" date="2018" name="Sci. Rep.">
        <title>A novel species of the marine cyanobacterium Acaryochloris with a unique pigment content and lifestyle.</title>
        <authorList>
            <person name="Partensky F."/>
            <person name="Six C."/>
            <person name="Ratin M."/>
            <person name="Garczarek L."/>
            <person name="Vaulot D."/>
            <person name="Probert I."/>
            <person name="Calteau A."/>
            <person name="Gourvil P."/>
            <person name="Marie D."/>
            <person name="Grebert T."/>
            <person name="Bouchier C."/>
            <person name="Le Panse S."/>
            <person name="Gachenot M."/>
            <person name="Rodriguez F."/>
            <person name="Garrido J.L."/>
        </authorList>
    </citation>
    <scope>NUCLEOTIDE SEQUENCE [LARGE SCALE GENOMIC DNA]</scope>
    <source>
        <strain evidence="3 4">RCC1774</strain>
    </source>
</reference>
<evidence type="ECO:0000256" key="2">
    <source>
        <dbReference type="SAM" id="Phobius"/>
    </source>
</evidence>
<protein>
    <submittedName>
        <fullName evidence="3">Uncharacterized protein</fullName>
    </submittedName>
</protein>
<dbReference type="Proteomes" id="UP000248857">
    <property type="component" value="Unassembled WGS sequence"/>
</dbReference>
<evidence type="ECO:0000256" key="1">
    <source>
        <dbReference type="SAM" id="MobiDB-lite"/>
    </source>
</evidence>
<proteinExistence type="predicted"/>
<comment type="caution">
    <text evidence="3">The sequence shown here is derived from an EMBL/GenBank/DDBJ whole genome shotgun (WGS) entry which is preliminary data.</text>
</comment>
<feature type="transmembrane region" description="Helical" evidence="2">
    <location>
        <begin position="34"/>
        <end position="58"/>
    </location>
</feature>
<evidence type="ECO:0000313" key="3">
    <source>
        <dbReference type="EMBL" id="PZD74711.1"/>
    </source>
</evidence>
<dbReference type="EMBL" id="PQWO01000002">
    <property type="protein sequence ID" value="PZD74711.1"/>
    <property type="molecule type" value="Genomic_DNA"/>
</dbReference>
<dbReference type="Pfam" id="PF05137">
    <property type="entry name" value="PilN"/>
    <property type="match status" value="1"/>
</dbReference>
<gene>
    <name evidence="3" type="ORF">C1752_00752</name>
</gene>
<dbReference type="InterPro" id="IPR007813">
    <property type="entry name" value="PilN"/>
</dbReference>
<sequence>MYSIEINLLNDRPEYSQEVVASRGAGSGDSKVPLLLGVAAAGSALGLVLVSFGILSFLNQQQTAKEESLDAQLAQLSPQVKEVEALQAQKKIVEDETAALATIFNQIKPWSAMLQDLSDRVPPTLQITKIEQTGGAAAPAGNQPNNAANADPNAAPPPPPANGLKLTGNAISFGDVNDFVLTLRKSPFLEDEKTQLTTSEREQNSNNAGGVELVKHEVETEINAVPASELLQALNTTGASGLVTRINLLKQKGVIQP</sequence>
<organism evidence="3 4">
    <name type="scientific">Acaryochloris thomasi RCC1774</name>
    <dbReference type="NCBI Taxonomy" id="1764569"/>
    <lineage>
        <taxon>Bacteria</taxon>
        <taxon>Bacillati</taxon>
        <taxon>Cyanobacteriota</taxon>
        <taxon>Cyanophyceae</taxon>
        <taxon>Acaryochloridales</taxon>
        <taxon>Acaryochloridaceae</taxon>
        <taxon>Acaryochloris</taxon>
        <taxon>Acaryochloris thomasi</taxon>
    </lineage>
</organism>
<keyword evidence="2" id="KW-1133">Transmembrane helix</keyword>
<dbReference type="PANTHER" id="PTHR40278">
    <property type="entry name" value="DNA UTILIZATION PROTEIN HOFN"/>
    <property type="match status" value="1"/>
</dbReference>
<dbReference type="OrthoDB" id="422602at2"/>
<keyword evidence="4" id="KW-1185">Reference proteome</keyword>
<feature type="compositionally biased region" description="Low complexity" evidence="1">
    <location>
        <begin position="134"/>
        <end position="153"/>
    </location>
</feature>
<dbReference type="AlphaFoldDB" id="A0A2W1K3M3"/>
<keyword evidence="2" id="KW-0472">Membrane</keyword>
<keyword evidence="2" id="KW-0812">Transmembrane</keyword>
<accession>A0A2W1K3M3</accession>